<reference evidence="1 2" key="1">
    <citation type="submission" date="2019-04" db="EMBL/GenBank/DDBJ databases">
        <title>Phreatobacter aquaticus sp. nov.</title>
        <authorList>
            <person name="Choi A."/>
            <person name="Baek K."/>
        </authorList>
    </citation>
    <scope>NUCLEOTIDE SEQUENCE [LARGE SCALE GENOMIC DNA]</scope>
    <source>
        <strain evidence="1 2">NMCR1094</strain>
    </source>
</reference>
<evidence type="ECO:0000313" key="1">
    <source>
        <dbReference type="EMBL" id="QCK86635.1"/>
    </source>
</evidence>
<protein>
    <submittedName>
        <fullName evidence="1">Phage tail assembly chaperone</fullName>
    </submittedName>
</protein>
<name>A0A4D7QI64_9HYPH</name>
<dbReference type="InterPro" id="IPR019056">
    <property type="entry name" value="Phage_TAC_6"/>
</dbReference>
<dbReference type="KEGG" id="paqt:E8L99_13140"/>
<dbReference type="Pfam" id="PF09550">
    <property type="entry name" value="Phage_TAC_6"/>
    <property type="match status" value="1"/>
</dbReference>
<gene>
    <name evidence="1" type="ORF">E8L99_13140</name>
</gene>
<proteinExistence type="predicted"/>
<dbReference type="AlphaFoldDB" id="A0A4D7QI64"/>
<dbReference type="Proteomes" id="UP000298588">
    <property type="component" value="Chromosome"/>
</dbReference>
<dbReference type="EMBL" id="CP039865">
    <property type="protein sequence ID" value="QCK86635.1"/>
    <property type="molecule type" value="Genomic_DNA"/>
</dbReference>
<organism evidence="1 2">
    <name type="scientific">Phreatobacter aquaticus</name>
    <dbReference type="NCBI Taxonomy" id="2570229"/>
    <lineage>
        <taxon>Bacteria</taxon>
        <taxon>Pseudomonadati</taxon>
        <taxon>Pseudomonadota</taxon>
        <taxon>Alphaproteobacteria</taxon>
        <taxon>Hyphomicrobiales</taxon>
        <taxon>Phreatobacteraceae</taxon>
        <taxon>Phreatobacter</taxon>
    </lineage>
</organism>
<accession>A0A4D7QI64</accession>
<sequence>MRLALGVIGWPPPVLWASTPRELAFALEGRFGRGGAAADRPTLERLMAAFPDRGGLHG</sequence>
<keyword evidence="2" id="KW-1185">Reference proteome</keyword>
<dbReference type="RefSeq" id="WP_137099966.1">
    <property type="nucleotide sequence ID" value="NZ_CP039865.1"/>
</dbReference>
<evidence type="ECO:0000313" key="2">
    <source>
        <dbReference type="Proteomes" id="UP000298588"/>
    </source>
</evidence>